<evidence type="ECO:0000256" key="5">
    <source>
        <dbReference type="PROSITE-ProRule" id="PRU00464"/>
    </source>
</evidence>
<reference evidence="7" key="1">
    <citation type="submission" date="2025-08" db="UniProtKB">
        <authorList>
            <consortium name="Ensembl"/>
        </authorList>
    </citation>
    <scope>IDENTIFICATION</scope>
</reference>
<gene>
    <name evidence="7" type="primary">hint1</name>
</gene>
<dbReference type="Ensembl" id="ENSSLUT00000033196.1">
    <property type="protein sequence ID" value="ENSSLUP00000032175.1"/>
    <property type="gene ID" value="ENSSLUG00000014378.1"/>
</dbReference>
<dbReference type="SUPFAM" id="SSF54197">
    <property type="entry name" value="HIT-like"/>
    <property type="match status" value="1"/>
</dbReference>
<dbReference type="PROSITE" id="PS00892">
    <property type="entry name" value="HIT_1"/>
    <property type="match status" value="1"/>
</dbReference>
<organism evidence="7 8">
    <name type="scientific">Sander lucioperca</name>
    <name type="common">Pike-perch</name>
    <name type="synonym">Perca lucioperca</name>
    <dbReference type="NCBI Taxonomy" id="283035"/>
    <lineage>
        <taxon>Eukaryota</taxon>
        <taxon>Metazoa</taxon>
        <taxon>Chordata</taxon>
        <taxon>Craniata</taxon>
        <taxon>Vertebrata</taxon>
        <taxon>Euteleostomi</taxon>
        <taxon>Actinopterygii</taxon>
        <taxon>Neopterygii</taxon>
        <taxon>Teleostei</taxon>
        <taxon>Neoteleostei</taxon>
        <taxon>Acanthomorphata</taxon>
        <taxon>Eupercaria</taxon>
        <taxon>Perciformes</taxon>
        <taxon>Percoidei</taxon>
        <taxon>Percidae</taxon>
        <taxon>Luciopercinae</taxon>
        <taxon>Sander</taxon>
    </lineage>
</organism>
<dbReference type="PANTHER" id="PTHR23089">
    <property type="entry name" value="HISTIDINE TRIAD HIT PROTEIN"/>
    <property type="match status" value="1"/>
</dbReference>
<evidence type="ECO:0000256" key="3">
    <source>
        <dbReference type="PIRSR" id="PIRSR601310-1"/>
    </source>
</evidence>
<dbReference type="Gene3D" id="3.30.428.10">
    <property type="entry name" value="HIT-like"/>
    <property type="match status" value="1"/>
</dbReference>
<dbReference type="InterPro" id="IPR019808">
    <property type="entry name" value="Histidine_triad_CS"/>
</dbReference>
<dbReference type="AlphaFoldDB" id="A0A8C9YZ08"/>
<sequence length="146" mass="16275">MKWQKRRLPSLAVTQYLEKSYAKRFLPNFSMKMTSEVYPSCCNSRGAEHFHIRTINECVVFPDISPQAPTHILVVPKKPIVQLSQAEDSDAALLGHLLLVAKKCAQEAGLPKGYRIVINDGPDGGQSVYHIHIHVLGGRMMAWPPG</sequence>
<dbReference type="PROSITE" id="PS51084">
    <property type="entry name" value="HIT_2"/>
    <property type="match status" value="1"/>
</dbReference>
<accession>A0A8C9YZ08</accession>
<proteinExistence type="inferred from homology"/>
<evidence type="ECO:0000259" key="6">
    <source>
        <dbReference type="PROSITE" id="PS51084"/>
    </source>
</evidence>
<dbReference type="PRINTS" id="PR00332">
    <property type="entry name" value="HISTRIAD"/>
</dbReference>
<dbReference type="InterPro" id="IPR001310">
    <property type="entry name" value="Histidine_triad_HIT"/>
</dbReference>
<name>A0A8C9YZ08_SANLU</name>
<dbReference type="GO" id="GO:0003824">
    <property type="term" value="F:catalytic activity"/>
    <property type="evidence" value="ECO:0007669"/>
    <property type="project" value="InterPro"/>
</dbReference>
<evidence type="ECO:0000313" key="8">
    <source>
        <dbReference type="Proteomes" id="UP000694568"/>
    </source>
</evidence>
<evidence type="ECO:0000256" key="4">
    <source>
        <dbReference type="PIRSR" id="PIRSR601310-3"/>
    </source>
</evidence>
<evidence type="ECO:0000256" key="2">
    <source>
        <dbReference type="ARBA" id="ARBA00025764"/>
    </source>
</evidence>
<comment type="similarity">
    <text evidence="2">Belongs to the HINT family.</text>
</comment>
<dbReference type="Proteomes" id="UP000694568">
    <property type="component" value="Unplaced"/>
</dbReference>
<feature type="domain" description="HIT" evidence="6">
    <location>
        <begin position="39"/>
        <end position="146"/>
    </location>
</feature>
<protein>
    <submittedName>
        <fullName evidence="7">Histidine triad nucleotide binding protein 1</fullName>
    </submittedName>
</protein>
<feature type="active site" description="Tele-AMP-histidine intermediate" evidence="3">
    <location>
        <position position="132"/>
    </location>
</feature>
<dbReference type="Pfam" id="PF01230">
    <property type="entry name" value="HIT"/>
    <property type="match status" value="1"/>
</dbReference>
<comment type="catalytic activity">
    <reaction evidence="1">
        <text>adenosine 5'-phosphoramidate + H2O = NH4(+) + AMP</text>
        <dbReference type="Rhea" id="RHEA:67916"/>
        <dbReference type="ChEBI" id="CHEBI:15377"/>
        <dbReference type="ChEBI" id="CHEBI:28938"/>
        <dbReference type="ChEBI" id="CHEBI:57890"/>
        <dbReference type="ChEBI" id="CHEBI:456215"/>
    </reaction>
</comment>
<evidence type="ECO:0000313" key="7">
    <source>
        <dbReference type="Ensembl" id="ENSSLUP00000032175.1"/>
    </source>
</evidence>
<reference evidence="7" key="2">
    <citation type="submission" date="2025-09" db="UniProtKB">
        <authorList>
            <consortium name="Ensembl"/>
        </authorList>
    </citation>
    <scope>IDENTIFICATION</scope>
</reference>
<dbReference type="InterPro" id="IPR011146">
    <property type="entry name" value="HIT-like"/>
</dbReference>
<dbReference type="InterPro" id="IPR036265">
    <property type="entry name" value="HIT-like_sf"/>
</dbReference>
<dbReference type="GeneTree" id="ENSGT00940000157905"/>
<feature type="short sequence motif" description="Histidine triad motif" evidence="4 5">
    <location>
        <begin position="130"/>
        <end position="134"/>
    </location>
</feature>
<evidence type="ECO:0000256" key="1">
    <source>
        <dbReference type="ARBA" id="ARBA00024472"/>
    </source>
</evidence>
<keyword evidence="8" id="KW-1185">Reference proteome</keyword>